<sequence length="1075" mass="121014">MGTGKDTAMNRSSTSNSATERVQKEETAEDRNQSNGEVNGDADINRTTVYGQNDGKKGKKPNFLTTLWKKIDLDLSTALMMMKAGLPPTIALAIYQKTAVADRYITLGYFIAVVSILGFCIMPRAKFIQTMTMNVLSTCIGASICVLMLWSSVKAREHTTPRDLPPVRYRYNSSQSAVLGIWLFFQIWLVNTLKAKYAQLAFPSLLYSIFVNVAATFGPQFQTTAAVYSFVQRLLEGFLTGFAIATGVSLFVFPVSCRTVVMKEITRYIGALRGALMAHKSYFQSLESKDMFRNTTWTPGPGEEELKKPKVKPEIEAVKKIMAAISQLHAKLHGDLPFAKREMAYGKLSPEDFDRLFKHLREIMMPLMGLGSLIDLFERVAAIYHWEENQDGSDEDSETRQKMVAEWNELMSFVHEPFAHIIDTMDQGLQHVALRLTLTKPQKDKQGANATDSEAKGDMIKPGDEGFAVYMKQQADEFYKGRETTLRRWLEDKGIKLRDDFFDHPEDDPRISEELLNAKKTGNNQRQLYIVLYIVFLLHSVSRAILGLVEFADEKDQAVMKKKLITPGKRRFKKWIASTFSARNDSVHDDETIVAGLDRDTTIVYMGEAFNQRKDPEHLPPANAFQRFGNTVRATSGFLRSSESAFGFRVACATMSIAIMAYLEATQLWFIRQRVVWAMIMLSLSMTPTAGQAVFSYMLRIIATAIAMIVAWLIWYIPGTRTAGVIVFLWVFVSLGFYVPLKRPDLVVMGLISLVTATMIVGYELQVRKLGEVVATSNGQPYYNINILAPYRLATVISGLAVAFFWTFFPYPITEHSALRQRLGGALYLSANFYSIMHETVMARVRGDEGDLGDKESPGFKLEKARNKVFAKQMLALQGLRTNSEMVRWEFPLGGKFPKKEYDEIIGLVTNIVNYTALLGYASATFVHPATIGDDVDPSSAQWFRDFRRVVTSSNITSHEITSLLSLLSSSITNGQPLPPYLAKPHSFELTKRLEAVDRDILSFKHVAEPCYAAFAVLQISTRCINMDIEKLLRAVKKLVGELDFSFHVVSTSDVESTSSEETLGRSWSRWDKQD</sequence>
<proteinExistence type="predicted"/>
<dbReference type="PANTHER" id="PTHR37994:SF4">
    <property type="entry name" value="ER TRANSPORTER 6TM N-TERMINAL DOMAIN-CONTAINING PROTEIN-RELATED"/>
    <property type="match status" value="1"/>
</dbReference>
<comment type="subcellular location">
    <subcellularLocation>
        <location evidence="1">Membrane</location>
        <topology evidence="1">Multi-pass membrane protein</topology>
    </subcellularLocation>
</comment>
<keyword evidence="11" id="KW-1185">Reference proteome</keyword>
<evidence type="ECO:0000256" key="6">
    <source>
        <dbReference type="SAM" id="Phobius"/>
    </source>
</evidence>
<keyword evidence="3 6" id="KW-1133">Transmembrane helix</keyword>
<evidence type="ECO:0000256" key="1">
    <source>
        <dbReference type="ARBA" id="ARBA00004141"/>
    </source>
</evidence>
<evidence type="ECO:0000256" key="3">
    <source>
        <dbReference type="ARBA" id="ARBA00022989"/>
    </source>
</evidence>
<accession>A0A6A5TYP7</accession>
<keyword evidence="4 6" id="KW-0472">Membrane</keyword>
<feature type="compositionally biased region" description="Basic and acidic residues" evidence="5">
    <location>
        <begin position="21"/>
        <end position="32"/>
    </location>
</feature>
<feature type="domain" description="Putative ER transporter 6TM N-terminal" evidence="8">
    <location>
        <begin position="170"/>
        <end position="389"/>
    </location>
</feature>
<reference evidence="10" key="1">
    <citation type="journal article" date="2020" name="Stud. Mycol.">
        <title>101 Dothideomycetes genomes: a test case for predicting lifestyles and emergence of pathogens.</title>
        <authorList>
            <person name="Haridas S."/>
            <person name="Albert R."/>
            <person name="Binder M."/>
            <person name="Bloem J."/>
            <person name="Labutti K."/>
            <person name="Salamov A."/>
            <person name="Andreopoulos B."/>
            <person name="Baker S."/>
            <person name="Barry K."/>
            <person name="Bills G."/>
            <person name="Bluhm B."/>
            <person name="Cannon C."/>
            <person name="Castanera R."/>
            <person name="Culley D."/>
            <person name="Daum C."/>
            <person name="Ezra D."/>
            <person name="Gonzalez J."/>
            <person name="Henrissat B."/>
            <person name="Kuo A."/>
            <person name="Liang C."/>
            <person name="Lipzen A."/>
            <person name="Lutzoni F."/>
            <person name="Magnuson J."/>
            <person name="Mondo S."/>
            <person name="Nolan M."/>
            <person name="Ohm R."/>
            <person name="Pangilinan J."/>
            <person name="Park H.-J."/>
            <person name="Ramirez L."/>
            <person name="Alfaro M."/>
            <person name="Sun H."/>
            <person name="Tritt A."/>
            <person name="Yoshinaga Y."/>
            <person name="Zwiers L.-H."/>
            <person name="Turgeon B."/>
            <person name="Goodwin S."/>
            <person name="Spatafora J."/>
            <person name="Crous P."/>
            <person name="Grigoriev I."/>
        </authorList>
    </citation>
    <scope>NUCLEOTIDE SEQUENCE</scope>
    <source>
        <strain evidence="10">CBS 675.92</strain>
    </source>
</reference>
<feature type="compositionally biased region" description="Polar residues" evidence="5">
    <location>
        <begin position="9"/>
        <end position="20"/>
    </location>
</feature>
<dbReference type="GO" id="GO:0016020">
    <property type="term" value="C:membrane"/>
    <property type="evidence" value="ECO:0007669"/>
    <property type="project" value="UniProtKB-SubCell"/>
</dbReference>
<feature type="region of interest" description="Disordered" evidence="5">
    <location>
        <begin position="1"/>
        <end position="56"/>
    </location>
</feature>
<name>A0A6A5TYP7_9PLEO</name>
<feature type="transmembrane region" description="Helical" evidence="6">
    <location>
        <begin position="237"/>
        <end position="257"/>
    </location>
</feature>
<feature type="transmembrane region" description="Helical" evidence="6">
    <location>
        <begin position="723"/>
        <end position="741"/>
    </location>
</feature>
<keyword evidence="2 6" id="KW-0812">Transmembrane</keyword>
<feature type="transmembrane region" description="Helical" evidence="6">
    <location>
        <begin position="134"/>
        <end position="153"/>
    </location>
</feature>
<evidence type="ECO:0000313" key="11">
    <source>
        <dbReference type="Proteomes" id="UP000800035"/>
    </source>
</evidence>
<dbReference type="Pfam" id="PF10334">
    <property type="entry name" value="BRE4"/>
    <property type="match status" value="1"/>
</dbReference>
<dbReference type="Pfam" id="PF13515">
    <property type="entry name" value="FUSC_2"/>
    <property type="match status" value="1"/>
</dbReference>
<feature type="domain" description="Integral membrane bound transporter" evidence="9">
    <location>
        <begin position="669"/>
        <end position="806"/>
    </location>
</feature>
<feature type="transmembrane region" description="Helical" evidence="6">
    <location>
        <begin position="697"/>
        <end position="716"/>
    </location>
</feature>
<feature type="transmembrane region" description="Helical" evidence="6">
    <location>
        <begin position="788"/>
        <end position="809"/>
    </location>
</feature>
<evidence type="ECO:0000256" key="2">
    <source>
        <dbReference type="ARBA" id="ARBA00022692"/>
    </source>
</evidence>
<evidence type="ECO:0000256" key="4">
    <source>
        <dbReference type="ARBA" id="ARBA00023136"/>
    </source>
</evidence>
<dbReference type="InterPro" id="IPR049453">
    <property type="entry name" value="Memb_transporter_dom"/>
</dbReference>
<evidence type="ECO:0008006" key="12">
    <source>
        <dbReference type="Google" id="ProtNLM"/>
    </source>
</evidence>
<dbReference type="PANTHER" id="PTHR37994">
    <property type="entry name" value="ARAE_2_N DOMAIN-CONTAINING PROTEIN-RELATED"/>
    <property type="match status" value="1"/>
</dbReference>
<dbReference type="InterPro" id="IPR018820">
    <property type="entry name" value="BRE4-related_DUF2421"/>
</dbReference>
<feature type="transmembrane region" description="Helical" evidence="6">
    <location>
        <begin position="104"/>
        <end position="122"/>
    </location>
</feature>
<gene>
    <name evidence="10" type="ORF">CC80DRAFT_442674</name>
</gene>
<dbReference type="Pfam" id="PF10337">
    <property type="entry name" value="ArAE_2_N"/>
    <property type="match status" value="1"/>
</dbReference>
<evidence type="ECO:0000256" key="5">
    <source>
        <dbReference type="SAM" id="MobiDB-lite"/>
    </source>
</evidence>
<dbReference type="EMBL" id="ML976988">
    <property type="protein sequence ID" value="KAF1957761.1"/>
    <property type="molecule type" value="Genomic_DNA"/>
</dbReference>
<dbReference type="OrthoDB" id="2274698at2759"/>
<dbReference type="AlphaFoldDB" id="A0A6A5TYP7"/>
<evidence type="ECO:0000259" key="9">
    <source>
        <dbReference type="Pfam" id="PF13515"/>
    </source>
</evidence>
<evidence type="ECO:0000259" key="7">
    <source>
        <dbReference type="Pfam" id="PF10334"/>
    </source>
</evidence>
<protein>
    <recommendedName>
        <fullName evidence="12">ER transporter 6TM N-terminal domain-containing protein</fullName>
    </recommendedName>
</protein>
<feature type="transmembrane region" description="Helical" evidence="6">
    <location>
        <begin position="173"/>
        <end position="190"/>
    </location>
</feature>
<feature type="transmembrane region" description="Helical" evidence="6">
    <location>
        <begin position="197"/>
        <end position="217"/>
    </location>
</feature>
<evidence type="ECO:0000313" key="10">
    <source>
        <dbReference type="EMBL" id="KAF1957761.1"/>
    </source>
</evidence>
<feature type="transmembrane region" description="Helical" evidence="6">
    <location>
        <begin position="646"/>
        <end position="663"/>
    </location>
</feature>
<dbReference type="Proteomes" id="UP000800035">
    <property type="component" value="Unassembled WGS sequence"/>
</dbReference>
<feature type="transmembrane region" description="Helical" evidence="6">
    <location>
        <begin position="528"/>
        <end position="546"/>
    </location>
</feature>
<organism evidence="10 11">
    <name type="scientific">Byssothecium circinans</name>
    <dbReference type="NCBI Taxonomy" id="147558"/>
    <lineage>
        <taxon>Eukaryota</taxon>
        <taxon>Fungi</taxon>
        <taxon>Dikarya</taxon>
        <taxon>Ascomycota</taxon>
        <taxon>Pezizomycotina</taxon>
        <taxon>Dothideomycetes</taxon>
        <taxon>Pleosporomycetidae</taxon>
        <taxon>Pleosporales</taxon>
        <taxon>Massarineae</taxon>
        <taxon>Massarinaceae</taxon>
        <taxon>Byssothecium</taxon>
    </lineage>
</organism>
<evidence type="ECO:0000259" key="8">
    <source>
        <dbReference type="Pfam" id="PF10337"/>
    </source>
</evidence>
<dbReference type="InterPro" id="IPR018823">
    <property type="entry name" value="ArAE_2_N"/>
</dbReference>
<feature type="transmembrane region" description="Helical" evidence="6">
    <location>
        <begin position="747"/>
        <end position="767"/>
    </location>
</feature>
<feature type="transmembrane region" description="Helical" evidence="6">
    <location>
        <begin position="675"/>
        <end position="691"/>
    </location>
</feature>
<feature type="domain" description="DUF2421" evidence="7">
    <location>
        <begin position="810"/>
        <end position="1042"/>
    </location>
</feature>